<accession>N1UTU7</accession>
<gene>
    <name evidence="1" type="ORF">LEP1GSC115_4897</name>
</gene>
<evidence type="ECO:0000313" key="1">
    <source>
        <dbReference type="EMBL" id="EMY27099.1"/>
    </source>
</evidence>
<comment type="caution">
    <text evidence="1">The sequence shown here is derived from an EMBL/GenBank/DDBJ whole genome shotgun (WGS) entry which is preliminary data.</text>
</comment>
<dbReference type="Proteomes" id="UP000012220">
    <property type="component" value="Unassembled WGS sequence"/>
</dbReference>
<dbReference type="AlphaFoldDB" id="N1UTU7"/>
<protein>
    <submittedName>
        <fullName evidence="1">Uncharacterized protein</fullName>
    </submittedName>
</protein>
<dbReference type="BioCyc" id="LINT1085541:G11IQ-4089-MONOMER"/>
<evidence type="ECO:0000313" key="2">
    <source>
        <dbReference type="Proteomes" id="UP000012220"/>
    </source>
</evidence>
<organism evidence="1 2">
    <name type="scientific">Leptospira interrogans serovar Australis str. 200703203</name>
    <dbReference type="NCBI Taxonomy" id="1085541"/>
    <lineage>
        <taxon>Bacteria</taxon>
        <taxon>Pseudomonadati</taxon>
        <taxon>Spirochaetota</taxon>
        <taxon>Spirochaetia</taxon>
        <taxon>Leptospirales</taxon>
        <taxon>Leptospiraceae</taxon>
        <taxon>Leptospira</taxon>
    </lineage>
</organism>
<sequence>MSIKALLVDDNKVKLDTPVIALLILEPNELNNEKLGIPLSAFLSKLFRIFENPSPYCIVSVELDIFDCNCPLFKPAKIC</sequence>
<name>N1UTU7_LEPIR</name>
<reference evidence="1 2" key="1">
    <citation type="submission" date="2013-02" db="EMBL/GenBank/DDBJ databases">
        <authorList>
            <person name="Harkins D.M."/>
            <person name="Durkin A.S."/>
            <person name="Brinkac L.M."/>
            <person name="Haft D.H."/>
            <person name="Selengut J.D."/>
            <person name="Sanka R."/>
            <person name="DePew J."/>
            <person name="Purushe J."/>
            <person name="Picardeau M."/>
            <person name="Werts C."/>
            <person name="Goarant C."/>
            <person name="Vinetz J.M."/>
            <person name="Sutton G.G."/>
            <person name="Nierman W.C."/>
            <person name="Fouts D.E."/>
        </authorList>
    </citation>
    <scope>NUCLEOTIDE SEQUENCE [LARGE SCALE GENOMIC DNA]</scope>
    <source>
        <strain evidence="1 2">200703203</strain>
    </source>
</reference>
<proteinExistence type="predicted"/>
<dbReference type="EMBL" id="AHNY02000059">
    <property type="protein sequence ID" value="EMY27099.1"/>
    <property type="molecule type" value="Genomic_DNA"/>
</dbReference>